<evidence type="ECO:0000313" key="2">
    <source>
        <dbReference type="Proteomes" id="UP001287356"/>
    </source>
</evidence>
<gene>
    <name evidence="1" type="ORF">B0T24DRAFT_390467</name>
</gene>
<name>A0AAE0K0R8_9PEZI</name>
<reference evidence="1" key="2">
    <citation type="submission" date="2023-06" db="EMBL/GenBank/DDBJ databases">
        <authorList>
            <consortium name="Lawrence Berkeley National Laboratory"/>
            <person name="Haridas S."/>
            <person name="Hensen N."/>
            <person name="Bonometti L."/>
            <person name="Westerberg I."/>
            <person name="Brannstrom I.O."/>
            <person name="Guillou S."/>
            <person name="Cros-Aarteil S."/>
            <person name="Calhoun S."/>
            <person name="Kuo A."/>
            <person name="Mondo S."/>
            <person name="Pangilinan J."/>
            <person name="Riley R."/>
            <person name="Labutti K."/>
            <person name="Andreopoulos B."/>
            <person name="Lipzen A."/>
            <person name="Chen C."/>
            <person name="Yanf M."/>
            <person name="Daum C."/>
            <person name="Ng V."/>
            <person name="Clum A."/>
            <person name="Steindorff A."/>
            <person name="Ohm R."/>
            <person name="Martin F."/>
            <person name="Silar P."/>
            <person name="Natvig D."/>
            <person name="Lalanne C."/>
            <person name="Gautier V."/>
            <person name="Ament-Velasquez S.L."/>
            <person name="Kruys A."/>
            <person name="Hutchinson M.I."/>
            <person name="Powell A.J."/>
            <person name="Barry K."/>
            <person name="Miller A.N."/>
            <person name="Grigoriev I.V."/>
            <person name="Debuchy R."/>
            <person name="Gladieux P."/>
            <person name="Thoren M.H."/>
            <person name="Johannesson H."/>
        </authorList>
    </citation>
    <scope>NUCLEOTIDE SEQUENCE</scope>
    <source>
        <strain evidence="1">CBS 958.72</strain>
    </source>
</reference>
<comment type="caution">
    <text evidence="1">The sequence shown here is derived from an EMBL/GenBank/DDBJ whole genome shotgun (WGS) entry which is preliminary data.</text>
</comment>
<sequence>MSRADPKSFFLFHFPFPSPNSPNRRHLSEEAVECTFVAPLTYLALIYIPGLLGLKPDFITKSRAPRLCPPLFLLPNTSTLLTTFCAPLFVTSPPSVRQRQGTSVSIPTKFTATVTHSQSSRTVGPVILHSLRNPREIARVALPENFRRLESERMWKSARG</sequence>
<proteinExistence type="predicted"/>
<accession>A0AAE0K0R8</accession>
<organism evidence="1 2">
    <name type="scientific">Lasiosphaeria ovina</name>
    <dbReference type="NCBI Taxonomy" id="92902"/>
    <lineage>
        <taxon>Eukaryota</taxon>
        <taxon>Fungi</taxon>
        <taxon>Dikarya</taxon>
        <taxon>Ascomycota</taxon>
        <taxon>Pezizomycotina</taxon>
        <taxon>Sordariomycetes</taxon>
        <taxon>Sordariomycetidae</taxon>
        <taxon>Sordariales</taxon>
        <taxon>Lasiosphaeriaceae</taxon>
        <taxon>Lasiosphaeria</taxon>
    </lineage>
</organism>
<dbReference type="EMBL" id="JAULSN010000007">
    <property type="protein sequence ID" value="KAK3367435.1"/>
    <property type="molecule type" value="Genomic_DNA"/>
</dbReference>
<dbReference type="Proteomes" id="UP001287356">
    <property type="component" value="Unassembled WGS sequence"/>
</dbReference>
<evidence type="ECO:0000313" key="1">
    <source>
        <dbReference type="EMBL" id="KAK3367435.1"/>
    </source>
</evidence>
<reference evidence="1" key="1">
    <citation type="journal article" date="2023" name="Mol. Phylogenet. Evol.">
        <title>Genome-scale phylogeny and comparative genomics of the fungal order Sordariales.</title>
        <authorList>
            <person name="Hensen N."/>
            <person name="Bonometti L."/>
            <person name="Westerberg I."/>
            <person name="Brannstrom I.O."/>
            <person name="Guillou S."/>
            <person name="Cros-Aarteil S."/>
            <person name="Calhoun S."/>
            <person name="Haridas S."/>
            <person name="Kuo A."/>
            <person name="Mondo S."/>
            <person name="Pangilinan J."/>
            <person name="Riley R."/>
            <person name="LaButti K."/>
            <person name="Andreopoulos B."/>
            <person name="Lipzen A."/>
            <person name="Chen C."/>
            <person name="Yan M."/>
            <person name="Daum C."/>
            <person name="Ng V."/>
            <person name="Clum A."/>
            <person name="Steindorff A."/>
            <person name="Ohm R.A."/>
            <person name="Martin F."/>
            <person name="Silar P."/>
            <person name="Natvig D.O."/>
            <person name="Lalanne C."/>
            <person name="Gautier V."/>
            <person name="Ament-Velasquez S.L."/>
            <person name="Kruys A."/>
            <person name="Hutchinson M.I."/>
            <person name="Powell A.J."/>
            <person name="Barry K."/>
            <person name="Miller A.N."/>
            <person name="Grigoriev I.V."/>
            <person name="Debuchy R."/>
            <person name="Gladieux P."/>
            <person name="Hiltunen Thoren M."/>
            <person name="Johannesson H."/>
        </authorList>
    </citation>
    <scope>NUCLEOTIDE SEQUENCE</scope>
    <source>
        <strain evidence="1">CBS 958.72</strain>
    </source>
</reference>
<dbReference type="AlphaFoldDB" id="A0AAE0K0R8"/>
<protein>
    <submittedName>
        <fullName evidence="1">Uncharacterized protein</fullName>
    </submittedName>
</protein>
<keyword evidence="2" id="KW-1185">Reference proteome</keyword>